<feature type="non-terminal residue" evidence="1">
    <location>
        <position position="1"/>
    </location>
</feature>
<evidence type="ECO:0000313" key="1">
    <source>
        <dbReference type="EMBL" id="KDO46693.1"/>
    </source>
</evidence>
<keyword evidence="2" id="KW-1185">Reference proteome</keyword>
<gene>
    <name evidence="1" type="ORF">CISIN_1g043320mg</name>
</gene>
<proteinExistence type="predicted"/>
<evidence type="ECO:0000313" key="2">
    <source>
        <dbReference type="Proteomes" id="UP000027120"/>
    </source>
</evidence>
<dbReference type="EMBL" id="KK785201">
    <property type="protein sequence ID" value="KDO46693.1"/>
    <property type="molecule type" value="Genomic_DNA"/>
</dbReference>
<protein>
    <submittedName>
        <fullName evidence="1">Uncharacterized protein</fullName>
    </submittedName>
</protein>
<sequence>IRRHATTIIKPSEIKSVAKHFDPRPNYCQYGIYNQRLKSFDEHFDPRPYCFKCALIINIYNVYLLSFDLKPSLFFRGDNKSSEVKSLAKKFDTRPDIFLYSGNKSSEVKYFAKNFDPRLNVFLHGDNKPSVVNS</sequence>
<dbReference type="PANTHER" id="PTHR33731">
    <property type="entry name" value="PROTEIN, PUTATIVE-RELATED"/>
    <property type="match status" value="1"/>
</dbReference>
<organism evidence="1 2">
    <name type="scientific">Citrus sinensis</name>
    <name type="common">Sweet orange</name>
    <name type="synonym">Citrus aurantium var. sinensis</name>
    <dbReference type="NCBI Taxonomy" id="2711"/>
    <lineage>
        <taxon>Eukaryota</taxon>
        <taxon>Viridiplantae</taxon>
        <taxon>Streptophyta</taxon>
        <taxon>Embryophyta</taxon>
        <taxon>Tracheophyta</taxon>
        <taxon>Spermatophyta</taxon>
        <taxon>Magnoliopsida</taxon>
        <taxon>eudicotyledons</taxon>
        <taxon>Gunneridae</taxon>
        <taxon>Pentapetalae</taxon>
        <taxon>rosids</taxon>
        <taxon>malvids</taxon>
        <taxon>Sapindales</taxon>
        <taxon>Rutaceae</taxon>
        <taxon>Aurantioideae</taxon>
        <taxon>Citrus</taxon>
    </lineage>
</organism>
<reference evidence="1 2" key="1">
    <citation type="submission" date="2014-04" db="EMBL/GenBank/DDBJ databases">
        <authorList>
            <consortium name="International Citrus Genome Consortium"/>
            <person name="Gmitter F."/>
            <person name="Chen C."/>
            <person name="Farmerie W."/>
            <person name="Harkins T."/>
            <person name="Desany B."/>
            <person name="Mohiuddin M."/>
            <person name="Kodira C."/>
            <person name="Borodovsky M."/>
            <person name="Lomsadze A."/>
            <person name="Burns P."/>
            <person name="Jenkins J."/>
            <person name="Prochnik S."/>
            <person name="Shu S."/>
            <person name="Chapman J."/>
            <person name="Pitluck S."/>
            <person name="Schmutz J."/>
            <person name="Rokhsar D."/>
        </authorList>
    </citation>
    <scope>NUCLEOTIDE SEQUENCE</scope>
</reference>
<accession>A0A067DV77</accession>
<dbReference type="AlphaFoldDB" id="A0A067DV77"/>
<dbReference type="Proteomes" id="UP000027120">
    <property type="component" value="Unassembled WGS sequence"/>
</dbReference>
<name>A0A067DV77_CITSI</name>
<dbReference type="PANTHER" id="PTHR33731:SF17">
    <property type="entry name" value="ORGAN-SPECIFIC PROTEIN P4-LIKE"/>
    <property type="match status" value="1"/>
</dbReference>